<dbReference type="Gene3D" id="1.50.10.10">
    <property type="match status" value="1"/>
</dbReference>
<dbReference type="InterPro" id="IPR045582">
    <property type="entry name" value="Trehalase-like_N"/>
</dbReference>
<evidence type="ECO:0000313" key="3">
    <source>
        <dbReference type="EMBL" id="PRP77671.1"/>
    </source>
</evidence>
<keyword evidence="3" id="KW-0378">Hydrolase</keyword>
<evidence type="ECO:0000259" key="2">
    <source>
        <dbReference type="Pfam" id="PF19291"/>
    </source>
</evidence>
<dbReference type="InParanoid" id="A0A2P6N168"/>
<dbReference type="AlphaFoldDB" id="A0A2P6N168"/>
<reference evidence="3 4" key="1">
    <citation type="journal article" date="2018" name="Genome Biol. Evol.">
        <title>Multiple Roots of Fruiting Body Formation in Amoebozoa.</title>
        <authorList>
            <person name="Hillmann F."/>
            <person name="Forbes G."/>
            <person name="Novohradska S."/>
            <person name="Ferling I."/>
            <person name="Riege K."/>
            <person name="Groth M."/>
            <person name="Westermann M."/>
            <person name="Marz M."/>
            <person name="Spaller T."/>
            <person name="Winckler T."/>
            <person name="Schaap P."/>
            <person name="Glockner G."/>
        </authorList>
    </citation>
    <scope>NUCLEOTIDE SEQUENCE [LARGE SCALE GENOMIC DNA]</scope>
    <source>
        <strain evidence="3 4">Jena</strain>
    </source>
</reference>
<dbReference type="Pfam" id="PF00723">
    <property type="entry name" value="Glyco_hydro_15"/>
    <property type="match status" value="1"/>
</dbReference>
<comment type="caution">
    <text evidence="3">The sequence shown here is derived from an EMBL/GenBank/DDBJ whole genome shotgun (WGS) entry which is preliminary data.</text>
</comment>
<dbReference type="GO" id="GO:0005975">
    <property type="term" value="P:carbohydrate metabolic process"/>
    <property type="evidence" value="ECO:0007669"/>
    <property type="project" value="InterPro"/>
</dbReference>
<evidence type="ECO:0000259" key="1">
    <source>
        <dbReference type="Pfam" id="PF00723"/>
    </source>
</evidence>
<gene>
    <name evidence="3" type="ORF">PROFUN_00532</name>
</gene>
<accession>A0A2P6N168</accession>
<keyword evidence="4" id="KW-1185">Reference proteome</keyword>
<dbReference type="InterPro" id="IPR008928">
    <property type="entry name" value="6-hairpin_glycosidase_sf"/>
</dbReference>
<dbReference type="PANTHER" id="PTHR31616:SF0">
    <property type="entry name" value="GLUCAN 1,4-ALPHA-GLUCOSIDASE"/>
    <property type="match status" value="1"/>
</dbReference>
<dbReference type="SUPFAM" id="SSF48208">
    <property type="entry name" value="Six-hairpin glycosidases"/>
    <property type="match status" value="1"/>
</dbReference>
<evidence type="ECO:0000313" key="4">
    <source>
        <dbReference type="Proteomes" id="UP000241769"/>
    </source>
</evidence>
<dbReference type="Pfam" id="PF19291">
    <property type="entry name" value="TREH_N"/>
    <property type="match status" value="1"/>
</dbReference>
<protein>
    <submittedName>
        <fullName evidence="3">Glycosyl hydrolase, glucoamylase</fullName>
    </submittedName>
</protein>
<dbReference type="Proteomes" id="UP000241769">
    <property type="component" value="Unassembled WGS sequence"/>
</dbReference>
<feature type="domain" description="Trehalase-like N-terminal" evidence="2">
    <location>
        <begin position="15"/>
        <end position="94"/>
    </location>
</feature>
<dbReference type="PANTHER" id="PTHR31616">
    <property type="entry name" value="TREHALASE"/>
    <property type="match status" value="1"/>
</dbReference>
<organism evidence="3 4">
    <name type="scientific">Planoprotostelium fungivorum</name>
    <dbReference type="NCBI Taxonomy" id="1890364"/>
    <lineage>
        <taxon>Eukaryota</taxon>
        <taxon>Amoebozoa</taxon>
        <taxon>Evosea</taxon>
        <taxon>Variosea</taxon>
        <taxon>Cavosteliida</taxon>
        <taxon>Cavosteliaceae</taxon>
        <taxon>Planoprotostelium</taxon>
    </lineage>
</organism>
<feature type="domain" description="GH15-like" evidence="1">
    <location>
        <begin position="269"/>
        <end position="648"/>
    </location>
</feature>
<dbReference type="InterPro" id="IPR011613">
    <property type="entry name" value="GH15-like"/>
</dbReference>
<proteinExistence type="predicted"/>
<dbReference type="InterPro" id="IPR012341">
    <property type="entry name" value="6hp_glycosidase-like_sf"/>
</dbReference>
<name>A0A2P6N168_9EUKA</name>
<dbReference type="EMBL" id="MDYQ01000257">
    <property type="protein sequence ID" value="PRP77671.1"/>
    <property type="molecule type" value="Genomic_DNA"/>
</dbReference>
<dbReference type="GO" id="GO:0004553">
    <property type="term" value="F:hydrolase activity, hydrolyzing O-glycosyl compounds"/>
    <property type="evidence" value="ECO:0007669"/>
    <property type="project" value="TreeGrafter"/>
</dbReference>
<dbReference type="OrthoDB" id="406733at2759"/>
<sequence>MDESKQIRKKADNNYLPIEGHGLIGNMRTCALVGINGSIDWYCYPHFDSPSVFASILDHEKGGHWTIEPADVPKSEVRNKQFYWPETNILVTRFLDDGEPSIRSASMLINLPDGVGQIVDYMPKFSTKYGEKLVPNSEVVSYSLIRKVQVIRGHMNFRMRCIPAFDFAREGHKLTLEDKKATFKADKGLELTLISSIPLSEMDDKEGLDFTFRLSEGKSCTFYLHSAQHGKFDEKQEMAAVDHEAFYFEETINYWREWLSQCTYKGRWREQVERSALALKLMCFEPTGAIIAAATCGLPEEVGGERNWDYRYTWIRDSAFTVYGFMRIGFIEEAAALMKFMEDRCKDARAAVERGEPPLQIMYGIDGRKDLNEEDLHHLDGYLSSRPVRVGNGAAKQVQMDIYGELMDSVYLYDKYGSGISYEFWNHIVFLLEWLVEHWKDKDQGVWEVRSGDQHFTYSKVMCWIAFDRGIRLANKRSLPADVVKWTYVRNEIYKDIQDNGWCGERQLFSQYYGSEGLDAANLIMPLTFFMAPGDPRIVSTIEATMKTPQEGGLTVNSLVFRYDVKLSDDGLEGEEGTFNICSFWLIEALTRSACGDKKKLAKARLMFEEIIGYENHVGLFAEETGSRGEQLGNFPQAFTHFALISAAFNLNRALGDSSGGH</sequence>